<name>A0AAN8ZTZ0_9MAGN</name>
<dbReference type="EMBL" id="JBAMMX010000001">
    <property type="protein sequence ID" value="KAK6946758.1"/>
    <property type="molecule type" value="Genomic_DNA"/>
</dbReference>
<dbReference type="PANTHER" id="PTHR33463">
    <property type="entry name" value="NB-ARC DOMAIN-CONTAINING PROTEIN-RELATED"/>
    <property type="match status" value="1"/>
</dbReference>
<feature type="domain" description="Disease resistance protein winged helix" evidence="8">
    <location>
        <begin position="286"/>
        <end position="357"/>
    </location>
</feature>
<keyword evidence="4" id="KW-0611">Plant defense</keyword>
<comment type="similarity">
    <text evidence="1">Belongs to the disease resistance NB-LRR family.</text>
</comment>
<keyword evidence="2" id="KW-0433">Leucine-rich repeat</keyword>
<evidence type="ECO:0000256" key="3">
    <source>
        <dbReference type="ARBA" id="ARBA00022737"/>
    </source>
</evidence>
<keyword evidence="3" id="KW-0677">Repeat</keyword>
<dbReference type="GO" id="GO:0005524">
    <property type="term" value="F:ATP binding"/>
    <property type="evidence" value="ECO:0007669"/>
    <property type="project" value="UniProtKB-KW"/>
</dbReference>
<dbReference type="SUPFAM" id="SSF52058">
    <property type="entry name" value="L domain-like"/>
    <property type="match status" value="1"/>
</dbReference>
<evidence type="ECO:0000256" key="1">
    <source>
        <dbReference type="ARBA" id="ARBA00008894"/>
    </source>
</evidence>
<keyword evidence="5" id="KW-0067">ATP-binding</keyword>
<dbReference type="FunFam" id="3.40.50.300:FF:001091">
    <property type="entry name" value="Probable disease resistance protein At1g61300"/>
    <property type="match status" value="1"/>
</dbReference>
<evidence type="ECO:0000256" key="2">
    <source>
        <dbReference type="ARBA" id="ARBA00022614"/>
    </source>
</evidence>
<dbReference type="FunFam" id="1.10.10.10:FF:000322">
    <property type="entry name" value="Probable disease resistance protein At1g63360"/>
    <property type="match status" value="1"/>
</dbReference>
<dbReference type="GO" id="GO:0043531">
    <property type="term" value="F:ADP binding"/>
    <property type="evidence" value="ECO:0007669"/>
    <property type="project" value="InterPro"/>
</dbReference>
<evidence type="ECO:0000256" key="5">
    <source>
        <dbReference type="ARBA" id="ARBA00022840"/>
    </source>
</evidence>
<feature type="domain" description="NB-ARC" evidence="6">
    <location>
        <begin position="37"/>
        <end position="197"/>
    </location>
</feature>
<dbReference type="AlphaFoldDB" id="A0AAN8ZTZ0"/>
<feature type="domain" description="Disease resistance protein At4g27190-like leucine-rich repeats" evidence="7">
    <location>
        <begin position="689"/>
        <end position="804"/>
    </location>
</feature>
<dbReference type="InterPro" id="IPR042197">
    <property type="entry name" value="Apaf_helical"/>
</dbReference>
<sequence length="1054" mass="120243">MLGMDGYREKRGVPSLGPPALETIPTPILIGETTAKNNLARIWDYLMDENVRKIGVCGMGGVGKTTLIKHIYNWVLENKSKAFKYAYWVTVSQEFKIFELQKRIANAIGVDLSHLVDVNMRAAKMFKEFKEKEDFVLILDDVWRDFSLEDVGVWFSGKRSKLIISTRMVDVCIRMDCQVIRVEPLRAEESWELFMKNLRHYDGLSVEVKEIAKLVANECAGLPLAIVTIAKSMAGVVDIHGWRDAQKNLEESRALDEEDQVFERMKFSYNRLPNEMTKNCLLYCALYPEDYEFERQNLIRSLVDEGLIDQKGLSFQERSSRAATIVNKLINSCLLESGTDDDGDPWIKMHDVIRDMALRIKFGMFLVKAGVQLKELPDVEYWDDDLEKVSLVKNDIREIPGDISPECPQLSTLLLSGNLFMHIISGSFFVNMYSLRVLDLSNTDIGSLPVSVTHMRTLTTLVLRECLSLQHMPSLQELRALLKLDLYSTSVCNVPLGTDKLVNLRILNLGGTRIEVIPDGLLGKLSRLECLLLGSLVANVEEVMSLRKLEILECGFKDGDDYGNYVRWCNNQDKRVLTNYYLHMASYCVSFCSNEYTIKKEVILSGRRFIKEKPKSVNGNLTVVVPIDMKELYLEEFNYIGNICDLDLQSSETFNYDYDITTVILQSLESLDLFYMRSLNSLLLPSSPATTFSLLKKLDIEKCPKIKKLFPPGLLLTNLQELEVCDCDSMEEIFAAATANSNFNHMDGGSIGEDHIVLFTLPKLKELRLSCLRSLKSICGQRLFVRCDSIRMIRIFSCPKLKRMQLYMPIDDNAPYHSPPPLLKCFSVVPKEYWHSLDWDHPFSIPNRFSKSLLNPFLHLWFLPEQIYVAAEEEEEEEEESSTNNNHQGSVGEKIILYSHSPKLKQVAAMVASTIEEHLQQENAGKYWSGMILFLIDLQTLDYLDGWMVTALILSVVNAKPVDAERRRLGLVAKGDRRRLTGKWKHSCRDSWCLFAGKDSIGLCFADRPHCEGPNSLSLVGIADSTLDMLLKMLLYLQDKLNEEIDYPTQLIHN</sequence>
<dbReference type="InterPro" id="IPR027417">
    <property type="entry name" value="P-loop_NTPase"/>
</dbReference>
<keyword evidence="10" id="KW-1185">Reference proteome</keyword>
<dbReference type="GO" id="GO:0006952">
    <property type="term" value="P:defense response"/>
    <property type="evidence" value="ECO:0007669"/>
    <property type="project" value="UniProtKB-KW"/>
</dbReference>
<evidence type="ECO:0000256" key="4">
    <source>
        <dbReference type="ARBA" id="ARBA00022821"/>
    </source>
</evidence>
<dbReference type="InterPro" id="IPR003591">
    <property type="entry name" value="Leu-rich_rpt_typical-subtyp"/>
</dbReference>
<proteinExistence type="inferred from homology"/>
<comment type="caution">
    <text evidence="9">The sequence shown here is derived from an EMBL/GenBank/DDBJ whole genome shotgun (WGS) entry which is preliminary data.</text>
</comment>
<dbReference type="PRINTS" id="PR00364">
    <property type="entry name" value="DISEASERSIST"/>
</dbReference>
<evidence type="ECO:0000259" key="6">
    <source>
        <dbReference type="Pfam" id="PF00931"/>
    </source>
</evidence>
<protein>
    <submittedName>
        <fullName evidence="9">Leucine-rich repeat</fullName>
    </submittedName>
</protein>
<dbReference type="InterPro" id="IPR057135">
    <property type="entry name" value="At4g27190-like_LRR"/>
</dbReference>
<gene>
    <name evidence="9" type="ORF">RJ641_000231</name>
</gene>
<dbReference type="Pfam" id="PF00931">
    <property type="entry name" value="NB-ARC"/>
    <property type="match status" value="1"/>
</dbReference>
<dbReference type="PANTHER" id="PTHR33463:SF187">
    <property type="entry name" value="AND NB-ARC DOMAIN DISEASE RESISTANCE PROTEIN, PUTATIVE-RELATED"/>
    <property type="match status" value="1"/>
</dbReference>
<dbReference type="SUPFAM" id="SSF52540">
    <property type="entry name" value="P-loop containing nucleoside triphosphate hydrolases"/>
    <property type="match status" value="1"/>
</dbReference>
<organism evidence="9 10">
    <name type="scientific">Dillenia turbinata</name>
    <dbReference type="NCBI Taxonomy" id="194707"/>
    <lineage>
        <taxon>Eukaryota</taxon>
        <taxon>Viridiplantae</taxon>
        <taxon>Streptophyta</taxon>
        <taxon>Embryophyta</taxon>
        <taxon>Tracheophyta</taxon>
        <taxon>Spermatophyta</taxon>
        <taxon>Magnoliopsida</taxon>
        <taxon>eudicotyledons</taxon>
        <taxon>Gunneridae</taxon>
        <taxon>Pentapetalae</taxon>
        <taxon>Dilleniales</taxon>
        <taxon>Dilleniaceae</taxon>
        <taxon>Dillenia</taxon>
    </lineage>
</organism>
<evidence type="ECO:0000259" key="7">
    <source>
        <dbReference type="Pfam" id="PF23247"/>
    </source>
</evidence>
<evidence type="ECO:0000259" key="8">
    <source>
        <dbReference type="Pfam" id="PF23559"/>
    </source>
</evidence>
<dbReference type="InterPro" id="IPR002182">
    <property type="entry name" value="NB-ARC"/>
</dbReference>
<dbReference type="SMART" id="SM00369">
    <property type="entry name" value="LRR_TYP"/>
    <property type="match status" value="2"/>
</dbReference>
<dbReference type="Gene3D" id="3.40.50.300">
    <property type="entry name" value="P-loop containing nucleotide triphosphate hydrolases"/>
    <property type="match status" value="1"/>
</dbReference>
<dbReference type="Pfam" id="PF23247">
    <property type="entry name" value="LRR_RPS2"/>
    <property type="match status" value="1"/>
</dbReference>
<reference evidence="9 10" key="1">
    <citation type="submission" date="2023-12" db="EMBL/GenBank/DDBJ databases">
        <title>A high-quality genome assembly for Dillenia turbinata (Dilleniales).</title>
        <authorList>
            <person name="Chanderbali A."/>
        </authorList>
    </citation>
    <scope>NUCLEOTIDE SEQUENCE [LARGE SCALE GENOMIC DNA]</scope>
    <source>
        <strain evidence="9">LSX21</strain>
        <tissue evidence="9">Leaf</tissue>
    </source>
</reference>
<dbReference type="InterPro" id="IPR032675">
    <property type="entry name" value="LRR_dom_sf"/>
</dbReference>
<dbReference type="Proteomes" id="UP001370490">
    <property type="component" value="Unassembled WGS sequence"/>
</dbReference>
<accession>A0AAN8ZTZ0</accession>
<evidence type="ECO:0000313" key="10">
    <source>
        <dbReference type="Proteomes" id="UP001370490"/>
    </source>
</evidence>
<dbReference type="InterPro" id="IPR058922">
    <property type="entry name" value="WHD_DRP"/>
</dbReference>
<dbReference type="InterPro" id="IPR050905">
    <property type="entry name" value="Plant_NBS-LRR"/>
</dbReference>
<dbReference type="Gene3D" id="1.10.8.430">
    <property type="entry name" value="Helical domain of apoptotic protease-activating factors"/>
    <property type="match status" value="1"/>
</dbReference>
<dbReference type="Pfam" id="PF23559">
    <property type="entry name" value="WHD_DRP"/>
    <property type="match status" value="1"/>
</dbReference>
<evidence type="ECO:0000313" key="9">
    <source>
        <dbReference type="EMBL" id="KAK6946758.1"/>
    </source>
</evidence>
<keyword evidence="5" id="KW-0547">Nucleotide-binding</keyword>
<dbReference type="Gene3D" id="3.80.10.10">
    <property type="entry name" value="Ribonuclease Inhibitor"/>
    <property type="match status" value="2"/>
</dbReference>